<dbReference type="InterPro" id="IPR006439">
    <property type="entry name" value="HAD-SF_hydro_IA"/>
</dbReference>
<reference evidence="1 2" key="1">
    <citation type="journal article" date="2021" name="Front. Microbiol.">
        <title>Prevalence and Genetic Analysis of Chromosomal mcr-3/7 in Aeromonas From U.S. Animal-Derived Samples.</title>
        <authorList>
            <person name="Wang Y."/>
            <person name="Hou N."/>
            <person name="Rasooly R."/>
            <person name="Gu Y."/>
            <person name="He X."/>
        </authorList>
    </citation>
    <scope>NUCLEOTIDE SEQUENCE [LARGE SCALE GENOMIC DNA]</scope>
    <source>
        <strain evidence="1 2">4608</strain>
    </source>
</reference>
<accession>A0ABD7EMU6</accession>
<dbReference type="PANTHER" id="PTHR43481">
    <property type="entry name" value="FRUCTOSE-1-PHOSPHATE PHOSPHATASE"/>
    <property type="match status" value="1"/>
</dbReference>
<dbReference type="SUPFAM" id="SSF56784">
    <property type="entry name" value="HAD-like"/>
    <property type="match status" value="1"/>
</dbReference>
<dbReference type="GO" id="GO:0016791">
    <property type="term" value="F:phosphatase activity"/>
    <property type="evidence" value="ECO:0007669"/>
    <property type="project" value="UniProtKB-ARBA"/>
</dbReference>
<protein>
    <submittedName>
        <fullName evidence="1">HAD-IA family hydrolase</fullName>
    </submittedName>
</protein>
<dbReference type="NCBIfam" id="TIGR01509">
    <property type="entry name" value="HAD-SF-IA-v3"/>
    <property type="match status" value="1"/>
</dbReference>
<dbReference type="InterPro" id="IPR036412">
    <property type="entry name" value="HAD-like_sf"/>
</dbReference>
<dbReference type="SFLD" id="SFLDS00003">
    <property type="entry name" value="Haloacid_Dehalogenase"/>
    <property type="match status" value="1"/>
</dbReference>
<dbReference type="Proteomes" id="UP000679312">
    <property type="component" value="Chromosome"/>
</dbReference>
<dbReference type="AlphaFoldDB" id="A0ABD7EMU6"/>
<dbReference type="InterPro" id="IPR041492">
    <property type="entry name" value="HAD_2"/>
</dbReference>
<evidence type="ECO:0000313" key="2">
    <source>
        <dbReference type="Proteomes" id="UP000679312"/>
    </source>
</evidence>
<dbReference type="EMBL" id="CP053881">
    <property type="protein sequence ID" value="QWL62492.1"/>
    <property type="molecule type" value="Genomic_DNA"/>
</dbReference>
<evidence type="ECO:0000313" key="1">
    <source>
        <dbReference type="EMBL" id="QWL62492.1"/>
    </source>
</evidence>
<name>A0ABD7EMU6_AERJA</name>
<dbReference type="PANTHER" id="PTHR43481:SF4">
    <property type="entry name" value="GLYCEROL-1-PHOSPHATE PHOSPHOHYDROLASE 1-RELATED"/>
    <property type="match status" value="1"/>
</dbReference>
<sequence length="212" mass="23877">MKGIFFDFDGTLVQSLESMFHVYYLFLSRRGEQASKIEFEKLNGPPLIEVVRCLKEWRNLPESNQSLLAEYNDLIDESYLNSPPSAGAIKLIHEAVKHSYRLVIVTSNKRSRVEAWLALNGLKDTFYLIIDGEDVRNGKPHPEPYLLALEKSRLCAGNVIAVEDSIQGATSALQAGLVTYLLTETLDIPQEKNDLKCIRSLSDLTISLFSNK</sequence>
<dbReference type="Gene3D" id="3.40.50.1000">
    <property type="entry name" value="HAD superfamily/HAD-like"/>
    <property type="match status" value="1"/>
</dbReference>
<dbReference type="SFLD" id="SFLDG01129">
    <property type="entry name" value="C1.5:_HAD__Beta-PGM__Phosphata"/>
    <property type="match status" value="1"/>
</dbReference>
<dbReference type="Pfam" id="PF13419">
    <property type="entry name" value="HAD_2"/>
    <property type="match status" value="1"/>
</dbReference>
<proteinExistence type="predicted"/>
<dbReference type="InterPro" id="IPR051806">
    <property type="entry name" value="HAD-like_SPP"/>
</dbReference>
<dbReference type="RefSeq" id="WP_215803571.1">
    <property type="nucleotide sequence ID" value="NZ_CP053881.1"/>
</dbReference>
<dbReference type="CDD" id="cd07505">
    <property type="entry name" value="HAD_BPGM-like"/>
    <property type="match status" value="1"/>
</dbReference>
<gene>
    <name evidence="1" type="ORF">HQ399_09630</name>
</gene>
<dbReference type="InterPro" id="IPR023198">
    <property type="entry name" value="PGP-like_dom2"/>
</dbReference>
<organism evidence="1 2">
    <name type="scientific">Aeromonas jandaei</name>
    <dbReference type="NCBI Taxonomy" id="650"/>
    <lineage>
        <taxon>Bacteria</taxon>
        <taxon>Pseudomonadati</taxon>
        <taxon>Pseudomonadota</taxon>
        <taxon>Gammaproteobacteria</taxon>
        <taxon>Aeromonadales</taxon>
        <taxon>Aeromonadaceae</taxon>
        <taxon>Aeromonas</taxon>
    </lineage>
</organism>
<keyword evidence="1" id="KW-0378">Hydrolase</keyword>
<dbReference type="InterPro" id="IPR023214">
    <property type="entry name" value="HAD_sf"/>
</dbReference>
<dbReference type="Gene3D" id="1.10.150.240">
    <property type="entry name" value="Putative phosphatase, domain 2"/>
    <property type="match status" value="1"/>
</dbReference>